<feature type="transmembrane region" description="Helical" evidence="1">
    <location>
        <begin position="57"/>
        <end position="79"/>
    </location>
</feature>
<dbReference type="AlphaFoldDB" id="A0AAU9W6H2"/>
<protein>
    <submittedName>
        <fullName evidence="2">Uncharacterized protein</fullName>
    </submittedName>
</protein>
<accession>A0AAU9W6H2</accession>
<evidence type="ECO:0000313" key="3">
    <source>
        <dbReference type="Proteomes" id="UP001159428"/>
    </source>
</evidence>
<proteinExistence type="predicted"/>
<keyword evidence="1" id="KW-0812">Transmembrane</keyword>
<evidence type="ECO:0000256" key="1">
    <source>
        <dbReference type="SAM" id="Phobius"/>
    </source>
</evidence>
<keyword evidence="1" id="KW-1133">Transmembrane helix</keyword>
<dbReference type="Proteomes" id="UP001159428">
    <property type="component" value="Unassembled WGS sequence"/>
</dbReference>
<keyword evidence="3" id="KW-1185">Reference proteome</keyword>
<keyword evidence="1" id="KW-0472">Membrane</keyword>
<organism evidence="2 3">
    <name type="scientific">Pocillopora meandrina</name>
    <dbReference type="NCBI Taxonomy" id="46732"/>
    <lineage>
        <taxon>Eukaryota</taxon>
        <taxon>Metazoa</taxon>
        <taxon>Cnidaria</taxon>
        <taxon>Anthozoa</taxon>
        <taxon>Hexacorallia</taxon>
        <taxon>Scleractinia</taxon>
        <taxon>Astrocoeniina</taxon>
        <taxon>Pocilloporidae</taxon>
        <taxon>Pocillopora</taxon>
    </lineage>
</organism>
<name>A0AAU9W6H2_9CNID</name>
<comment type="caution">
    <text evidence="2">The sequence shown here is derived from an EMBL/GenBank/DDBJ whole genome shotgun (WGS) entry which is preliminary data.</text>
</comment>
<sequence>MFDRDRPRETSIVAEDWNKGCVLLSRWIPKEIHHCASAKSSSLGLTNSVAQWTLLTLLLRSFVNLLVFIMTFSFSVLSYT</sequence>
<dbReference type="EMBL" id="CALNXJ010000010">
    <property type="protein sequence ID" value="CAH3105948.1"/>
    <property type="molecule type" value="Genomic_DNA"/>
</dbReference>
<evidence type="ECO:0000313" key="2">
    <source>
        <dbReference type="EMBL" id="CAH3105948.1"/>
    </source>
</evidence>
<reference evidence="2 3" key="1">
    <citation type="submission" date="2022-05" db="EMBL/GenBank/DDBJ databases">
        <authorList>
            <consortium name="Genoscope - CEA"/>
            <person name="William W."/>
        </authorList>
    </citation>
    <scope>NUCLEOTIDE SEQUENCE [LARGE SCALE GENOMIC DNA]</scope>
</reference>
<gene>
    <name evidence="2" type="ORF">PMEA_00002088</name>
</gene>